<dbReference type="RefSeq" id="WP_017104387.1">
    <property type="nucleotide sequence ID" value="NZ_MDBP01000113.1"/>
</dbReference>
<evidence type="ECO:0000313" key="2">
    <source>
        <dbReference type="EMBL" id="PMP08098.1"/>
    </source>
</evidence>
<reference evidence="2" key="3">
    <citation type="journal article" date="2018" name="Nature">
        <title>A major lineage of non-tailed dsDNA viruses as unrecognized killers of marine bacteria.</title>
        <authorList>
            <person name="Kauffman K.M."/>
            <person name="Hussain F.A."/>
            <person name="Yang J."/>
            <person name="Arevalo P."/>
            <person name="Brown J.M."/>
            <person name="Chang W.K."/>
            <person name="VanInsberghe D."/>
            <person name="Elsherbini J."/>
            <person name="Sharma R.S."/>
            <person name="Cutler M.B."/>
            <person name="Kelly L."/>
            <person name="Polz M.F."/>
        </authorList>
    </citation>
    <scope>NUCLEOTIDE SEQUENCE</scope>
    <source>
        <strain evidence="2">10N.222.48.A2</strain>
    </source>
</reference>
<feature type="domain" description="Sacsin/Nov" evidence="1">
    <location>
        <begin position="18"/>
        <end position="155"/>
    </location>
</feature>
<dbReference type="Proteomes" id="UP000235579">
    <property type="component" value="Unassembled WGS sequence"/>
</dbReference>
<reference evidence="2" key="2">
    <citation type="submission" date="2016-07" db="EMBL/GenBank/DDBJ databases">
        <authorList>
            <person name="Wan K."/>
            <person name="Booth B."/>
            <person name="Spirohn K."/>
            <person name="Hao T."/>
            <person name="Hu Y."/>
            <person name="Calderwood M."/>
            <person name="Hill D."/>
            <person name="Mohr S."/>
            <person name="Vidal M."/>
            <person name="Celniker S."/>
            <person name="Perrimon N."/>
        </authorList>
    </citation>
    <scope>NUCLEOTIDE SEQUENCE</scope>
    <source>
        <strain evidence="2">10N.222.48.A2</strain>
    </source>
</reference>
<evidence type="ECO:0000313" key="3">
    <source>
        <dbReference type="EMBL" id="TKG36724.1"/>
    </source>
</evidence>
<reference evidence="4" key="1">
    <citation type="submission" date="2016-07" db="EMBL/GenBank/DDBJ databases">
        <title>Nontailed viruses are major unrecognized killers of bacteria in the ocean.</title>
        <authorList>
            <person name="Kauffman K."/>
            <person name="Hussain F."/>
            <person name="Yang J."/>
            <person name="Arevalo P."/>
            <person name="Brown J."/>
            <person name="Cutler M."/>
            <person name="Kelly L."/>
            <person name="Polz M.F."/>
        </authorList>
    </citation>
    <scope>NUCLEOTIDE SEQUENCE [LARGE SCALE GENOMIC DNA]</scope>
    <source>
        <strain evidence="4">10N.222.48.A2</strain>
    </source>
</reference>
<sequence length="2516" mass="285347">MAGASIDAIGVINQIKDNLTDRYDNGFPVLKEIIQNADDAGANTLTIGWSQGFKDADNELLNAPAIFFVNDAPLEEEHRDAILSIAQSSKAASKTSVGKFGLGMKSLFHLGEAFFFMSEQWLQQTWAADVFNPWDKYRPKWNEFDRSDKLRIEKQLAPLLGEKDKPWFIVWVPLRTQALVDAKNNNMIINNISDGHSLPDFFSEQHLAEKTSEILPQLKHLNDIVFYKETLRGEFETITHITLEPESSRSAFNGEEILSNGSINAMFSGQIRAQVQDNSHVLEYAGCEQIIADSRLKTLKTAEMGWPKSYQFDKHAQEPVEALDKAEQHAAVTFSRYKTTGQAYLRANWAVFLPLATTDELVSVPIDGDYDYNLYLHGYFFVDAGRKGLHGHEQLGQSVKLDEVKNDEKRLREVWNVILASEGTFNLVLSALDAFCRQFNLSHKTTSTLTEALHQLFVTKNTYKREVVKPNNWLLDVDEAQTSWKLLDSLAHCIPIPKPQNNDQSRIWSTLPILRQLLKSKTLYQKCGYEFLTTRNTDTNWTPTLVAEVLGEDINHVFEKSIYIEYLSQFVDLVSREITEVELNTLLLPLFKKTLAEQPLVELSTNKGLVAVLLTHLSKDQSVAIPIDKDDQDIWDVLSGLKTDKLLVPRFIATDSDGEYAVLAQDELLSLLACIDTYINQHQSNFSQQQSSACDRIIDFVISNADSNIEIKISTFFQLCRHLKLFKVDAIGSIQKTKYRSLNELLDLKSKRQLFVKRGERAFGMGFAKELASAAPDIELCFLNQKLVSMLEEFKEIGGCTESNCLSLLATYPALGSKSGRLTLLKELSDEFKSLDEKRGLRYLIHGNKEDDLKYPLWKRNKTTKAVWMKVWKMCQTGELPGWCQLDPEFEQVLRGPHEEFIGIKEQSYQGIIDVYRLALPMCDFSAFDDWELKTLLSDIGAEEQKDLWRSMPIHLTNTGEHVTITTDCLMEGSSDVPSELNVTIIQRSELSEVAACQKKWVNNGQPIELIDIALMQEQPANFASFILEQLCIIRDEKTDVSDELHGKIEETPWLTLEEPNHCVAPNQILKFGLSELPASTKLCSASDSMIYHISQLSNGLVQDSQTKSELERWIINNKAAVGTRLVSEAAKKQNYALGKLETVTETVVVQACCIPYLSENLVGWLLLSELFESNYLVPSENKQQMLCNEVDASILFTSLEKIADRGQDDFAAELRTQLLGALCKAQAGVELLPQVRFRNQLGLYVNGSNLVSDVPQVAPKFLIDPVEYKVVEPYCSKSFEQSSSNQATNIVEDGSNAEILRSYFEDWERRVPMDAIATFMTLFTKQESVESLAKGYLVNSNFEAIRKIYQNKWDPISRGRGPYSGQPFNTLYKSIDFELSICAENATFMNSIFGHRVEVELIGTPNSLLIHQKSNAKLKRVELRKVDTNNIDKERLIRLLAKGVEDLFQEVFGAVLRFENDFLKSFGHSEQTDIQVTRQIILNNLVPLLERLQVREEGLSDLQLEYNRETRVLALADQSVKQDRTKLSVVLAKIQKVMEDNAKVQTLVLNSVRKEISKHFQYSPNSVPFELLQNADDALSELSDMTKGKAEIVPRFDVNLENGNELNFCHWGREVNYCSSNYSAGKNRFERDLEKMVSLNVSDKAEGKTGKFGLGFKSALLLSDTPRIVSGDICAEIQAGVLPKIPEKALMASLTEATERYAFNNQIPTLIQLPNCKVPTEQLASILRRFESSAGLLTVFSRHVRQININGKRFEWMGAAVNNLQGVAIGDVKLPTNKATQGEVNLRSSKVLSVTTASGQFIFALDKSGLVSLEDRKKLSSFWVLNPIDEELKLGFCINAQFSVDIGRSQLAVDNDDNIALAKLLGQELTVALEEMYQRSCQYWDEFAEELGLGEKATFTGFWRTVWNVITTQWPNQLGDHSSKAELIKSMFTCSNGLIDFYKRHPALPTKLAGEESKLIDLKSVEIGAGRLLSAVYSSLSGHERLSRLSEQNRIVSNEVFDVLERIGFSPLSGNLKKLELIELIKDDLPNYEVPPTKASYYGRLFDGNFEERISKSNATISETRELKEHFSQMRFLNNNKIGVYVPSNKLLFKGVNEYSLLNRFAPTTSILSEEYDSDGEKLANLARSESEFEPYSWAHQIESDDKGKGGKQDGLCSYIVDGTHTATLLSKLKQSRPHFLKEGIFDPKVLDKWQWDIDKQSRFIRLWIDSEADKAQHVRNAQKEFVPNVDDSSTILENIVEWWNETKDYHLVEHDKLLYAQSMPWELMAEDFALEQIETRKGWLKLFYLGCCQTLAYSNDAANRNVIEWFENHGWWDKLAQPGGPKPDYWNQLMEEYLKTAKVNERYRVWVQILPLYRFATKLTDYVNLFRNASFINNLNDLLQPNSSSLLSGSGIDVAELKGTLGIGINFILRELTRHYVIEQEFSSSTHKYAFVLPLRLRTLLNKIGAGLNTEANPTNSEQLYSFFLETLVEDDSHFGLSFDIPFRVLLNDRKAFKRCFDFEPLDLGEAEHG</sequence>
<protein>
    <recommendedName>
        <fullName evidence="1">Sacsin/Nov domain-containing protein</fullName>
    </recommendedName>
</protein>
<dbReference type="InterPro" id="IPR058210">
    <property type="entry name" value="SACS/Nov_dom"/>
</dbReference>
<dbReference type="NCBIfam" id="NF047352">
    <property type="entry name" value="P_loop_sacsin"/>
    <property type="match status" value="1"/>
</dbReference>
<dbReference type="Pfam" id="PF25794">
    <property type="entry name" value="SACS"/>
    <property type="match status" value="1"/>
</dbReference>
<gene>
    <name evidence="2" type="ORF">BCS92_03285</name>
    <name evidence="3" type="ORF">FC057_02235</name>
</gene>
<evidence type="ECO:0000313" key="5">
    <source>
        <dbReference type="Proteomes" id="UP000308018"/>
    </source>
</evidence>
<dbReference type="PANTHER" id="PTHR15600:SF42">
    <property type="entry name" value="SACSIN"/>
    <property type="match status" value="1"/>
</dbReference>
<dbReference type="EMBL" id="SYVV01000004">
    <property type="protein sequence ID" value="TKG36724.1"/>
    <property type="molecule type" value="Genomic_DNA"/>
</dbReference>
<proteinExistence type="predicted"/>
<dbReference type="GO" id="GO:0030544">
    <property type="term" value="F:Hsp70 protein binding"/>
    <property type="evidence" value="ECO:0007669"/>
    <property type="project" value="TreeGrafter"/>
</dbReference>
<name>A0A2N7NBM6_9VIBR</name>
<dbReference type="Proteomes" id="UP000308018">
    <property type="component" value="Unassembled WGS sequence"/>
</dbReference>
<dbReference type="PANTHER" id="PTHR15600">
    <property type="entry name" value="SACSIN"/>
    <property type="match status" value="1"/>
</dbReference>
<dbReference type="InterPro" id="IPR052972">
    <property type="entry name" value="Sacsin_chaperone_reg"/>
</dbReference>
<dbReference type="SUPFAM" id="SSF55874">
    <property type="entry name" value="ATPase domain of HSP90 chaperone/DNA topoisomerase II/histidine kinase"/>
    <property type="match status" value="1"/>
</dbReference>
<dbReference type="Gene3D" id="3.30.565.10">
    <property type="entry name" value="Histidine kinase-like ATPase, C-terminal domain"/>
    <property type="match status" value="1"/>
</dbReference>
<dbReference type="InterPro" id="IPR036890">
    <property type="entry name" value="HATPase_C_sf"/>
</dbReference>
<accession>A0A2N7NBM6</accession>
<reference evidence="3 5" key="4">
    <citation type="submission" date="2019-04" db="EMBL/GenBank/DDBJ databases">
        <title>A reverse ecology approach based on a biological definition of microbial populations.</title>
        <authorList>
            <person name="Arevalo P."/>
            <person name="Vaninsberghe D."/>
            <person name="Elsherbini J."/>
            <person name="Gore J."/>
            <person name="Polz M."/>
        </authorList>
    </citation>
    <scope>NUCLEOTIDE SEQUENCE [LARGE SCALE GENOMIC DNA]</scope>
    <source>
        <strain evidence="3 5">10N.222.45.A8</strain>
    </source>
</reference>
<evidence type="ECO:0000313" key="4">
    <source>
        <dbReference type="Proteomes" id="UP000235579"/>
    </source>
</evidence>
<comment type="caution">
    <text evidence="2">The sequence shown here is derived from an EMBL/GenBank/DDBJ whole genome shotgun (WGS) entry which is preliminary data.</text>
</comment>
<evidence type="ECO:0000259" key="1">
    <source>
        <dbReference type="Pfam" id="PF25794"/>
    </source>
</evidence>
<dbReference type="EMBL" id="MDBP01000113">
    <property type="protein sequence ID" value="PMP08098.1"/>
    <property type="molecule type" value="Genomic_DNA"/>
</dbReference>
<organism evidence="2 4">
    <name type="scientific">Vibrio tasmaniensis</name>
    <dbReference type="NCBI Taxonomy" id="212663"/>
    <lineage>
        <taxon>Bacteria</taxon>
        <taxon>Pseudomonadati</taxon>
        <taxon>Pseudomonadota</taxon>
        <taxon>Gammaproteobacteria</taxon>
        <taxon>Vibrionales</taxon>
        <taxon>Vibrionaceae</taxon>
        <taxon>Vibrio</taxon>
    </lineage>
</organism>